<evidence type="ECO:0000313" key="4">
    <source>
        <dbReference type="Proteomes" id="UP000663850"/>
    </source>
</evidence>
<dbReference type="InterPro" id="IPR008271">
    <property type="entry name" value="Ser/Thr_kinase_AS"/>
</dbReference>
<dbReference type="PANTHER" id="PTHR44329:SF214">
    <property type="entry name" value="PROTEIN KINASE DOMAIN-CONTAINING PROTEIN"/>
    <property type="match status" value="1"/>
</dbReference>
<accession>A0A8H3D0S4</accession>
<sequence length="654" mass="72741">MGSKWDCTPVSRNAARRGPCANTCHGLTYLHQSDIIHGDLKGANILVSNEGIAMITDFDDASFYNLSLLFAATSGLRFSVRWAAPELLEKTPNKTFATDIYALGMVEIPPDNSFTGDVPWSSIKTDLGVVEKLMSGDILPRPGVLHGLHGDMLWQLVKQCLMRNPDDRPSTGSVEDTMATIQEEKAGGSFPSNMDTIEATVAPVERAQLPIFIPLDQDRDRPQISRPGTFSSPSALPQAPHVTLEVQPNASELLEELKRSEGCRELKDSKGFDQQEHLGQASDILVLSRSMPLSEIVSHMVRKGCPDLTNDLDMGTFPWIADSSGGSAWIYLGKLHDSTLVAVKVPGRSTTAAVSQMDTIREMHAWNKVHHFGQFQHPNIVPFLGLAFFRNRLSMVLPLLKNGHLRRFLARYPDTDRCILSAQICDGLSYLHDVGVVHGDMKGKNVLISDDGTPLLTDFGSVYMKDRSVSFTCVMNQFARTPRYAAPERFEDVETLATKEDDVHALGMETFTGKVPFSNIKSDQIVVFTMYVKHGLPVRPLSEIPEDSDQGDQLWKLLTECWSRIPKDRPTAAKVRDTIKTITKAGLNPREPKTTLVPSQRLPEQLSPLPDALPSQSEQSKQAKQKSFRDSFNLLVLRLRLKWDSVKKWLSVRT</sequence>
<dbReference type="InterPro" id="IPR000719">
    <property type="entry name" value="Prot_kinase_dom"/>
</dbReference>
<evidence type="ECO:0000313" key="3">
    <source>
        <dbReference type="EMBL" id="CAE6508817.1"/>
    </source>
</evidence>
<dbReference type="InterPro" id="IPR051681">
    <property type="entry name" value="Ser/Thr_Kinases-Pseudokinases"/>
</dbReference>
<dbReference type="SUPFAM" id="SSF56112">
    <property type="entry name" value="Protein kinase-like (PK-like)"/>
    <property type="match status" value="2"/>
</dbReference>
<protein>
    <recommendedName>
        <fullName evidence="2">Protein kinase domain-containing protein</fullName>
    </recommendedName>
</protein>
<dbReference type="GO" id="GO:0005524">
    <property type="term" value="F:ATP binding"/>
    <property type="evidence" value="ECO:0007669"/>
    <property type="project" value="InterPro"/>
</dbReference>
<dbReference type="PANTHER" id="PTHR44329">
    <property type="entry name" value="SERINE/THREONINE-PROTEIN KINASE TNNI3K-RELATED"/>
    <property type="match status" value="1"/>
</dbReference>
<name>A0A8H3D0S4_9AGAM</name>
<gene>
    <name evidence="3" type="ORF">RDB_LOCUS104150</name>
</gene>
<dbReference type="Proteomes" id="UP000663850">
    <property type="component" value="Unassembled WGS sequence"/>
</dbReference>
<proteinExistence type="predicted"/>
<feature type="domain" description="Protein kinase" evidence="2">
    <location>
        <begin position="306"/>
        <end position="582"/>
    </location>
</feature>
<comment type="caution">
    <text evidence="3">The sequence shown here is derived from an EMBL/GenBank/DDBJ whole genome shotgun (WGS) entry which is preliminary data.</text>
</comment>
<dbReference type="PROSITE" id="PS50011">
    <property type="entry name" value="PROTEIN_KINASE_DOM"/>
    <property type="match status" value="2"/>
</dbReference>
<feature type="region of interest" description="Disordered" evidence="1">
    <location>
        <begin position="586"/>
        <end position="625"/>
    </location>
</feature>
<dbReference type="Gene3D" id="1.10.510.10">
    <property type="entry name" value="Transferase(Phosphotransferase) domain 1"/>
    <property type="match status" value="2"/>
</dbReference>
<organism evidence="3 4">
    <name type="scientific">Rhizoctonia solani</name>
    <dbReference type="NCBI Taxonomy" id="456999"/>
    <lineage>
        <taxon>Eukaryota</taxon>
        <taxon>Fungi</taxon>
        <taxon>Dikarya</taxon>
        <taxon>Basidiomycota</taxon>
        <taxon>Agaricomycotina</taxon>
        <taxon>Agaricomycetes</taxon>
        <taxon>Cantharellales</taxon>
        <taxon>Ceratobasidiaceae</taxon>
        <taxon>Rhizoctonia</taxon>
    </lineage>
</organism>
<reference evidence="3" key="1">
    <citation type="submission" date="2021-01" db="EMBL/GenBank/DDBJ databases">
        <authorList>
            <person name="Kaushik A."/>
        </authorList>
    </citation>
    <scope>NUCLEOTIDE SEQUENCE</scope>
    <source>
        <strain evidence="3">Type strain: AG8-Rh-89/</strain>
    </source>
</reference>
<evidence type="ECO:0000256" key="1">
    <source>
        <dbReference type="SAM" id="MobiDB-lite"/>
    </source>
</evidence>
<feature type="compositionally biased region" description="Polar residues" evidence="1">
    <location>
        <begin position="226"/>
        <end position="235"/>
    </location>
</feature>
<dbReference type="PROSITE" id="PS00108">
    <property type="entry name" value="PROTEIN_KINASE_ST"/>
    <property type="match status" value="2"/>
</dbReference>
<dbReference type="Pfam" id="PF00069">
    <property type="entry name" value="Pkinase"/>
    <property type="match status" value="2"/>
</dbReference>
<evidence type="ECO:0000259" key="2">
    <source>
        <dbReference type="PROSITE" id="PS50011"/>
    </source>
</evidence>
<feature type="domain" description="Protein kinase" evidence="2">
    <location>
        <begin position="1"/>
        <end position="181"/>
    </location>
</feature>
<dbReference type="GO" id="GO:0004674">
    <property type="term" value="F:protein serine/threonine kinase activity"/>
    <property type="evidence" value="ECO:0007669"/>
    <property type="project" value="TreeGrafter"/>
</dbReference>
<feature type="region of interest" description="Disordered" evidence="1">
    <location>
        <begin position="218"/>
        <end position="237"/>
    </location>
</feature>
<dbReference type="InterPro" id="IPR011009">
    <property type="entry name" value="Kinase-like_dom_sf"/>
</dbReference>
<dbReference type="SMART" id="SM00220">
    <property type="entry name" value="S_TKc"/>
    <property type="match status" value="1"/>
</dbReference>
<dbReference type="EMBL" id="CAJMWZ010005618">
    <property type="protein sequence ID" value="CAE6508817.1"/>
    <property type="molecule type" value="Genomic_DNA"/>
</dbReference>
<dbReference type="AlphaFoldDB" id="A0A8H3D0S4"/>